<proteinExistence type="inferred from homology"/>
<dbReference type="OrthoDB" id="9802617at2"/>
<dbReference type="RefSeq" id="WP_091716143.1">
    <property type="nucleotide sequence ID" value="NZ_FOSH01000026.1"/>
</dbReference>
<evidence type="ECO:0000256" key="8">
    <source>
        <dbReference type="HAMAP-Rule" id="MF_01302"/>
    </source>
</evidence>
<evidence type="ECO:0000313" key="11">
    <source>
        <dbReference type="Proteomes" id="UP000198924"/>
    </source>
</evidence>
<keyword evidence="4 8" id="KW-0689">Ribosomal protein</keyword>
<dbReference type="Proteomes" id="UP000198924">
    <property type="component" value="Unassembled WGS sequence"/>
</dbReference>
<dbReference type="AlphaFoldDB" id="A0A1I4CA69"/>
<evidence type="ECO:0000256" key="9">
    <source>
        <dbReference type="RuleBase" id="RU003660"/>
    </source>
</evidence>
<sequence>MSMTDPIADMLTRIRNAQQANKVDVKMPSSKVKISIAKVLEDEGYISSYNVSDVEGKSILTVTLKYFEGKPVIAEINRVSRPGLRVYKSADELPRVVGGLGVAIVSTSKGVMADRKARALGQGGEVLCAVS</sequence>
<dbReference type="Pfam" id="PF00410">
    <property type="entry name" value="Ribosomal_S8"/>
    <property type="match status" value="1"/>
</dbReference>
<comment type="similarity">
    <text evidence="1 8 9">Belongs to the universal ribosomal protein uS8 family.</text>
</comment>
<dbReference type="GO" id="GO:0003735">
    <property type="term" value="F:structural constituent of ribosome"/>
    <property type="evidence" value="ECO:0007669"/>
    <property type="project" value="InterPro"/>
</dbReference>
<keyword evidence="3 8" id="KW-0694">RNA-binding</keyword>
<dbReference type="EMBL" id="FOSH01000026">
    <property type="protein sequence ID" value="SFK77169.1"/>
    <property type="molecule type" value="Genomic_DNA"/>
</dbReference>
<dbReference type="NCBIfam" id="NF001109">
    <property type="entry name" value="PRK00136.1"/>
    <property type="match status" value="1"/>
</dbReference>
<dbReference type="Gene3D" id="3.30.1370.30">
    <property type="match status" value="1"/>
</dbReference>
<dbReference type="GO" id="GO:0019843">
    <property type="term" value="F:rRNA binding"/>
    <property type="evidence" value="ECO:0007669"/>
    <property type="project" value="UniProtKB-UniRule"/>
</dbReference>
<keyword evidence="2 8" id="KW-0699">rRNA-binding</keyword>
<dbReference type="Gene3D" id="3.30.1490.10">
    <property type="match status" value="1"/>
</dbReference>
<reference evidence="11" key="1">
    <citation type="submission" date="2016-10" db="EMBL/GenBank/DDBJ databases">
        <authorList>
            <person name="Varghese N."/>
            <person name="Submissions S."/>
        </authorList>
    </citation>
    <scope>NUCLEOTIDE SEQUENCE [LARGE SCALE GENOMIC DNA]</scope>
    <source>
        <strain evidence="11">DSM 11578</strain>
    </source>
</reference>
<keyword evidence="5 8" id="KW-0687">Ribonucleoprotein</keyword>
<dbReference type="PROSITE" id="PS00053">
    <property type="entry name" value="RIBOSOMAL_S8"/>
    <property type="match status" value="1"/>
</dbReference>
<evidence type="ECO:0000256" key="3">
    <source>
        <dbReference type="ARBA" id="ARBA00022884"/>
    </source>
</evidence>
<evidence type="ECO:0000313" key="10">
    <source>
        <dbReference type="EMBL" id="SFK77169.1"/>
    </source>
</evidence>
<evidence type="ECO:0000256" key="4">
    <source>
        <dbReference type="ARBA" id="ARBA00022980"/>
    </source>
</evidence>
<evidence type="ECO:0000256" key="6">
    <source>
        <dbReference type="ARBA" id="ARBA00035258"/>
    </source>
</evidence>
<protein>
    <recommendedName>
        <fullName evidence="6 8">Small ribosomal subunit protein uS8</fullName>
    </recommendedName>
</protein>
<gene>
    <name evidence="8" type="primary">rpsH</name>
    <name evidence="10" type="ORF">SAMN04488079_12617</name>
</gene>
<dbReference type="GO" id="GO:0006412">
    <property type="term" value="P:translation"/>
    <property type="evidence" value="ECO:0007669"/>
    <property type="project" value="UniProtKB-UniRule"/>
</dbReference>
<evidence type="ECO:0000256" key="2">
    <source>
        <dbReference type="ARBA" id="ARBA00022730"/>
    </source>
</evidence>
<dbReference type="SUPFAM" id="SSF56047">
    <property type="entry name" value="Ribosomal protein S8"/>
    <property type="match status" value="1"/>
</dbReference>
<dbReference type="PANTHER" id="PTHR11758">
    <property type="entry name" value="40S RIBOSOMAL PROTEIN S15A"/>
    <property type="match status" value="1"/>
</dbReference>
<comment type="subunit">
    <text evidence="7 8">Part of the 30S ribosomal subunit. Contacts proteins S5 and S12.</text>
</comment>
<evidence type="ECO:0000256" key="7">
    <source>
        <dbReference type="ARBA" id="ARBA00046740"/>
    </source>
</evidence>
<accession>A0A1I4CA69</accession>
<dbReference type="FunFam" id="3.30.1370.30:FF:000002">
    <property type="entry name" value="30S ribosomal protein S8"/>
    <property type="match status" value="1"/>
</dbReference>
<organism evidence="10 11">
    <name type="scientific">Methylophaga sulfidovorans</name>
    <dbReference type="NCBI Taxonomy" id="45496"/>
    <lineage>
        <taxon>Bacteria</taxon>
        <taxon>Pseudomonadati</taxon>
        <taxon>Pseudomonadota</taxon>
        <taxon>Gammaproteobacteria</taxon>
        <taxon>Thiotrichales</taxon>
        <taxon>Piscirickettsiaceae</taxon>
        <taxon>Methylophaga</taxon>
    </lineage>
</organism>
<dbReference type="STRING" id="45496.SAMN04488079_12617"/>
<comment type="function">
    <text evidence="8">One of the primary rRNA binding proteins, it binds directly to 16S rRNA central domain where it helps coordinate assembly of the platform of the 30S subunit.</text>
</comment>
<dbReference type="InterPro" id="IPR035987">
    <property type="entry name" value="Ribosomal_uS8_sf"/>
</dbReference>
<dbReference type="InterPro" id="IPR047863">
    <property type="entry name" value="Ribosomal_uS8_CS"/>
</dbReference>
<evidence type="ECO:0000256" key="5">
    <source>
        <dbReference type="ARBA" id="ARBA00023274"/>
    </source>
</evidence>
<dbReference type="HAMAP" id="MF_01302_B">
    <property type="entry name" value="Ribosomal_uS8_B"/>
    <property type="match status" value="1"/>
</dbReference>
<dbReference type="FunFam" id="3.30.1490.10:FF:000001">
    <property type="entry name" value="30S ribosomal protein S8"/>
    <property type="match status" value="1"/>
</dbReference>
<dbReference type="InterPro" id="IPR000630">
    <property type="entry name" value="Ribosomal_uS8"/>
</dbReference>
<dbReference type="GO" id="GO:0005840">
    <property type="term" value="C:ribosome"/>
    <property type="evidence" value="ECO:0007669"/>
    <property type="project" value="UniProtKB-KW"/>
</dbReference>
<dbReference type="GO" id="GO:1990904">
    <property type="term" value="C:ribonucleoprotein complex"/>
    <property type="evidence" value="ECO:0007669"/>
    <property type="project" value="UniProtKB-KW"/>
</dbReference>
<name>A0A1I4CA69_9GAMM</name>
<evidence type="ECO:0000256" key="1">
    <source>
        <dbReference type="ARBA" id="ARBA00006471"/>
    </source>
</evidence>
<keyword evidence="11" id="KW-1185">Reference proteome</keyword>
<dbReference type="GO" id="GO:0005737">
    <property type="term" value="C:cytoplasm"/>
    <property type="evidence" value="ECO:0007669"/>
    <property type="project" value="UniProtKB-ARBA"/>
</dbReference>